<gene>
    <name evidence="1" type="ORF">MNBD_GAMMA02-1004</name>
</gene>
<sequence length="67" mass="7869">MSDPVKPEYEDLQVSLQFIVDDEFVMVFSLKNHQIIRDKQIHYENSACLPVGTYDEAYLNIIYNSKI</sequence>
<reference evidence="1" key="1">
    <citation type="submission" date="2018-06" db="EMBL/GenBank/DDBJ databases">
        <authorList>
            <person name="Zhirakovskaya E."/>
        </authorList>
    </citation>
    <scope>NUCLEOTIDE SEQUENCE</scope>
</reference>
<proteinExistence type="predicted"/>
<organism evidence="1">
    <name type="scientific">hydrothermal vent metagenome</name>
    <dbReference type="NCBI Taxonomy" id="652676"/>
    <lineage>
        <taxon>unclassified sequences</taxon>
        <taxon>metagenomes</taxon>
        <taxon>ecological metagenomes</taxon>
    </lineage>
</organism>
<accession>A0A3B0VKS6</accession>
<name>A0A3B0VKS6_9ZZZZ</name>
<dbReference type="EMBL" id="UOFA01000084">
    <property type="protein sequence ID" value="VAW44155.1"/>
    <property type="molecule type" value="Genomic_DNA"/>
</dbReference>
<protein>
    <submittedName>
        <fullName evidence="1">Uncharacterized protein</fullName>
    </submittedName>
</protein>
<evidence type="ECO:0000313" key="1">
    <source>
        <dbReference type="EMBL" id="VAW44155.1"/>
    </source>
</evidence>
<dbReference type="AlphaFoldDB" id="A0A3B0VKS6"/>